<keyword evidence="2" id="KW-1185">Reference proteome</keyword>
<dbReference type="EMBL" id="MZ150758">
    <property type="protein sequence ID" value="QVW09141.1"/>
    <property type="molecule type" value="Genomic_DNA"/>
</dbReference>
<proteinExistence type="predicted"/>
<evidence type="ECO:0000313" key="2">
    <source>
        <dbReference type="Proteomes" id="UP000676958"/>
    </source>
</evidence>
<reference evidence="1 2" key="1">
    <citation type="submission" date="2021-05" db="EMBL/GenBank/DDBJ databases">
        <authorList>
            <person name="Zhang Y."/>
            <person name="Lin Y."/>
        </authorList>
    </citation>
    <scope>NUCLEOTIDE SEQUENCE [LARGE SCALE GENOMIC DNA]</scope>
</reference>
<protein>
    <submittedName>
        <fullName evidence="1">Uncharacterized protein</fullName>
    </submittedName>
</protein>
<organism evidence="1 2">
    <name type="scientific">Salmonella phage S19cd</name>
    <dbReference type="NCBI Taxonomy" id="2834971"/>
    <lineage>
        <taxon>Viruses</taxon>
        <taxon>Duplodnaviria</taxon>
        <taxon>Heunggongvirae</taxon>
        <taxon>Uroviricota</taxon>
        <taxon>Caudoviricetes</taxon>
        <taxon>Andersonviridae</taxon>
        <taxon>Ounavirinae</taxon>
        <taxon>Felixounavirus</taxon>
        <taxon>Felixounavirus S19cd</taxon>
    </lineage>
</organism>
<name>A0A8E7BYU5_9CAUD</name>
<dbReference type="Proteomes" id="UP000676958">
    <property type="component" value="Segment"/>
</dbReference>
<evidence type="ECO:0000313" key="1">
    <source>
        <dbReference type="EMBL" id="QVW09141.1"/>
    </source>
</evidence>
<accession>A0A8E7BYU5</accession>
<sequence>MKRENIIHSENFALGFYGVPTHLEKYYGVKILSNLIMAYKDGKIKHTEKKRVMGYMAVGSAISNIKLETTSSQIVKDHFIKELYHNLDGVDVQAVWLDVDGHNYTSFVFKMMTSSVCSHNR</sequence>